<name>A0A0A0I6U5_CLOBO</name>
<protein>
    <submittedName>
        <fullName evidence="2">Membrane protein</fullName>
    </submittedName>
</protein>
<evidence type="ECO:0000313" key="3">
    <source>
        <dbReference type="Proteomes" id="UP000030014"/>
    </source>
</evidence>
<evidence type="ECO:0000256" key="1">
    <source>
        <dbReference type="SAM" id="Phobius"/>
    </source>
</evidence>
<sequence>MRNFLVSAVVDIILIFAFYYLFRAIINESTRHKMYEKYISSFAKFVIYLFVITILITGITALIFYKTRYVNYLNVISSALVSVFVGFVISLVPTKGAGDKKKHK</sequence>
<feature type="transmembrane region" description="Helical" evidence="1">
    <location>
        <begin position="71"/>
        <end position="92"/>
    </location>
</feature>
<proteinExistence type="predicted"/>
<accession>A0A0A0I6U5</accession>
<evidence type="ECO:0000313" key="2">
    <source>
        <dbReference type="EMBL" id="KGM96036.1"/>
    </source>
</evidence>
<keyword evidence="1" id="KW-0472">Membrane</keyword>
<keyword evidence="1" id="KW-1133">Transmembrane helix</keyword>
<gene>
    <name evidence="2" type="ORF">Z955_13600</name>
</gene>
<reference evidence="2 3" key="1">
    <citation type="submission" date="2014-01" db="EMBL/GenBank/DDBJ databases">
        <title>Plasmidome dynamics in the species complex Clostridium novyi sensu lato converts strains of independent lineages into distinctly different pathogens.</title>
        <authorList>
            <person name="Skarin H."/>
            <person name="Segerman B."/>
        </authorList>
    </citation>
    <scope>NUCLEOTIDE SEQUENCE [LARGE SCALE GENOMIC DNA]</scope>
    <source>
        <strain evidence="2 3">DC5</strain>
    </source>
</reference>
<dbReference type="Proteomes" id="UP000030014">
    <property type="component" value="Unassembled WGS sequence"/>
</dbReference>
<feature type="transmembrane region" description="Helical" evidence="1">
    <location>
        <begin position="6"/>
        <end position="25"/>
    </location>
</feature>
<comment type="caution">
    <text evidence="2">The sequence shown here is derived from an EMBL/GenBank/DDBJ whole genome shotgun (WGS) entry which is preliminary data.</text>
</comment>
<dbReference type="RefSeq" id="WP_039256814.1">
    <property type="nucleotide sequence ID" value="NZ_JDRY01000087.1"/>
</dbReference>
<keyword evidence="1" id="KW-0812">Transmembrane</keyword>
<organism evidence="2 3">
    <name type="scientific">Clostridium botulinum C/D str. DC5</name>
    <dbReference type="NCBI Taxonomy" id="1443128"/>
    <lineage>
        <taxon>Bacteria</taxon>
        <taxon>Bacillati</taxon>
        <taxon>Bacillota</taxon>
        <taxon>Clostridia</taxon>
        <taxon>Eubacteriales</taxon>
        <taxon>Clostridiaceae</taxon>
        <taxon>Clostridium</taxon>
    </lineage>
</organism>
<dbReference type="AlphaFoldDB" id="A0A0A0I6U5"/>
<dbReference type="EMBL" id="JDRY01000087">
    <property type="protein sequence ID" value="KGM96036.1"/>
    <property type="molecule type" value="Genomic_DNA"/>
</dbReference>
<feature type="transmembrane region" description="Helical" evidence="1">
    <location>
        <begin position="45"/>
        <end position="65"/>
    </location>
</feature>